<evidence type="ECO:0000313" key="2">
    <source>
        <dbReference type="Proteomes" id="UP001500518"/>
    </source>
</evidence>
<protein>
    <submittedName>
        <fullName evidence="1">Uncharacterized protein</fullName>
    </submittedName>
</protein>
<proteinExistence type="predicted"/>
<comment type="caution">
    <text evidence="1">The sequence shown here is derived from an EMBL/GenBank/DDBJ whole genome shotgun (WGS) entry which is preliminary data.</text>
</comment>
<reference evidence="2" key="1">
    <citation type="journal article" date="2019" name="Int. J. Syst. Evol. Microbiol.">
        <title>The Global Catalogue of Microorganisms (GCM) 10K type strain sequencing project: providing services to taxonomists for standard genome sequencing and annotation.</title>
        <authorList>
            <consortium name="The Broad Institute Genomics Platform"/>
            <consortium name="The Broad Institute Genome Sequencing Center for Infectious Disease"/>
            <person name="Wu L."/>
            <person name="Ma J."/>
        </authorList>
    </citation>
    <scope>NUCLEOTIDE SEQUENCE [LARGE SCALE GENOMIC DNA]</scope>
    <source>
        <strain evidence="2">JCM 18014</strain>
    </source>
</reference>
<gene>
    <name evidence="1" type="ORF">GCM10023208_26040</name>
</gene>
<organism evidence="1 2">
    <name type="scientific">Erythrobacter westpacificensis</name>
    <dbReference type="NCBI Taxonomy" id="1055231"/>
    <lineage>
        <taxon>Bacteria</taxon>
        <taxon>Pseudomonadati</taxon>
        <taxon>Pseudomonadota</taxon>
        <taxon>Alphaproteobacteria</taxon>
        <taxon>Sphingomonadales</taxon>
        <taxon>Erythrobacteraceae</taxon>
        <taxon>Erythrobacter/Porphyrobacter group</taxon>
        <taxon>Erythrobacter</taxon>
    </lineage>
</organism>
<evidence type="ECO:0000313" key="1">
    <source>
        <dbReference type="EMBL" id="GAA5059107.1"/>
    </source>
</evidence>
<dbReference type="EMBL" id="BAABHV010000021">
    <property type="protein sequence ID" value="GAA5059107.1"/>
    <property type="molecule type" value="Genomic_DNA"/>
</dbReference>
<accession>A0ABP9KLV9</accession>
<sequence>MAFALVISIFFGLVAAIALLSCHACIRYGVVRWHETRRELAAIGRASQTAPRPLRRPQEAFARLAA</sequence>
<name>A0ABP9KLV9_9SPHN</name>
<keyword evidence="2" id="KW-1185">Reference proteome</keyword>
<dbReference type="Proteomes" id="UP001500518">
    <property type="component" value="Unassembled WGS sequence"/>
</dbReference>